<dbReference type="GO" id="GO:0003955">
    <property type="term" value="F:NAD(P)H dehydrogenase (quinone) activity"/>
    <property type="evidence" value="ECO:0007669"/>
    <property type="project" value="TreeGrafter"/>
</dbReference>
<reference evidence="13 14" key="1">
    <citation type="submission" date="2015-11" db="EMBL/GenBank/DDBJ databases">
        <title>Genomic analysis of 38 Legionella species identifies large and diverse effector repertoires.</title>
        <authorList>
            <person name="Burstein D."/>
            <person name="Amaro F."/>
            <person name="Zusman T."/>
            <person name="Lifshitz Z."/>
            <person name="Cohen O."/>
            <person name="Gilbert J.A."/>
            <person name="Pupko T."/>
            <person name="Shuman H.A."/>
            <person name="Segal G."/>
        </authorList>
    </citation>
    <scope>NUCLEOTIDE SEQUENCE [LARGE SCALE GENOMIC DNA]</scope>
    <source>
        <strain evidence="13 14">ATCC 49751</strain>
    </source>
</reference>
<accession>A0A0W0VXS4</accession>
<keyword evidence="14" id="KW-1185">Reference proteome</keyword>
<keyword evidence="5 10" id="KW-0560">Oxidoreductase</keyword>
<keyword evidence="6" id="KW-1015">Disulfide bond</keyword>
<dbReference type="PATRIC" id="fig|45067.4.peg.334"/>
<dbReference type="STRING" id="45067.Llan_0316"/>
<evidence type="ECO:0000256" key="10">
    <source>
        <dbReference type="RuleBase" id="RU003691"/>
    </source>
</evidence>
<evidence type="ECO:0000256" key="1">
    <source>
        <dbReference type="ARBA" id="ARBA00007532"/>
    </source>
</evidence>
<dbReference type="AlphaFoldDB" id="A0A0W0VXS4"/>
<dbReference type="Pfam" id="PF07992">
    <property type="entry name" value="Pyr_redox_2"/>
    <property type="match status" value="1"/>
</dbReference>
<evidence type="ECO:0000313" key="13">
    <source>
        <dbReference type="EMBL" id="KTD24754.1"/>
    </source>
</evidence>
<dbReference type="InterPro" id="IPR012999">
    <property type="entry name" value="Pyr_OxRdtase_I_AS"/>
</dbReference>
<dbReference type="GO" id="GO:0016668">
    <property type="term" value="F:oxidoreductase activity, acting on a sulfur group of donors, NAD(P) as acceptor"/>
    <property type="evidence" value="ECO:0007669"/>
    <property type="project" value="InterPro"/>
</dbReference>
<dbReference type="PRINTS" id="PR00411">
    <property type="entry name" value="PNDRDTASEI"/>
</dbReference>
<dbReference type="InterPro" id="IPR036188">
    <property type="entry name" value="FAD/NAD-bd_sf"/>
</dbReference>
<dbReference type="PRINTS" id="PR00368">
    <property type="entry name" value="FADPNR"/>
</dbReference>
<comment type="cofactor">
    <cofactor evidence="8">
        <name>FAD</name>
        <dbReference type="ChEBI" id="CHEBI:57692"/>
    </cofactor>
    <text evidence="8">Binds 1 FAD per subunit.</text>
</comment>
<keyword evidence="2 10" id="KW-0285">Flavoprotein</keyword>
<dbReference type="Gene3D" id="3.50.50.60">
    <property type="entry name" value="FAD/NAD(P)-binding domain"/>
    <property type="match status" value="2"/>
</dbReference>
<keyword evidence="3 8" id="KW-0274">FAD</keyword>
<evidence type="ECO:0000256" key="3">
    <source>
        <dbReference type="ARBA" id="ARBA00022827"/>
    </source>
</evidence>
<feature type="binding site" evidence="8">
    <location>
        <begin position="179"/>
        <end position="186"/>
    </location>
    <ligand>
        <name>NAD(+)</name>
        <dbReference type="ChEBI" id="CHEBI:57540"/>
    </ligand>
</feature>
<feature type="domain" description="Pyridine nucleotide-disulphide oxidoreductase dimerisation" evidence="11">
    <location>
        <begin position="343"/>
        <end position="448"/>
    </location>
</feature>
<evidence type="ECO:0000256" key="4">
    <source>
        <dbReference type="ARBA" id="ARBA00022857"/>
    </source>
</evidence>
<protein>
    <recommendedName>
        <fullName evidence="15">Mercuric reductase</fullName>
    </recommendedName>
</protein>
<dbReference type="Proteomes" id="UP000054869">
    <property type="component" value="Unassembled WGS sequence"/>
</dbReference>
<dbReference type="SUPFAM" id="SSF51905">
    <property type="entry name" value="FAD/NAD(P)-binding domain"/>
    <property type="match status" value="1"/>
</dbReference>
<dbReference type="SUPFAM" id="SSF55424">
    <property type="entry name" value="FAD/NAD-linked reductases, dimerisation (C-terminal) domain"/>
    <property type="match status" value="1"/>
</dbReference>
<dbReference type="InterPro" id="IPR016156">
    <property type="entry name" value="FAD/NAD-linked_Rdtase_dimer_sf"/>
</dbReference>
<dbReference type="PANTHER" id="PTHR43014:SF4">
    <property type="entry name" value="PYRIDINE NUCLEOTIDE-DISULFIDE OXIDOREDUCTASE RCLA-RELATED"/>
    <property type="match status" value="1"/>
</dbReference>
<dbReference type="PIRSF" id="PIRSF000350">
    <property type="entry name" value="Mercury_reductase_MerA"/>
    <property type="match status" value="1"/>
</dbReference>
<evidence type="ECO:0000259" key="11">
    <source>
        <dbReference type="Pfam" id="PF02852"/>
    </source>
</evidence>
<organism evidence="13 14">
    <name type="scientific">Legionella lansingensis</name>
    <dbReference type="NCBI Taxonomy" id="45067"/>
    <lineage>
        <taxon>Bacteria</taxon>
        <taxon>Pseudomonadati</taxon>
        <taxon>Pseudomonadota</taxon>
        <taxon>Gammaproteobacteria</taxon>
        <taxon>Legionellales</taxon>
        <taxon>Legionellaceae</taxon>
        <taxon>Legionella</taxon>
    </lineage>
</organism>
<dbReference type="PROSITE" id="PS00076">
    <property type="entry name" value="PYRIDINE_REDOX_1"/>
    <property type="match status" value="1"/>
</dbReference>
<proteinExistence type="inferred from homology"/>
<gene>
    <name evidence="13" type="ORF">Llan_0316</name>
</gene>
<name>A0A0W0VXS4_9GAMM</name>
<dbReference type="InterPro" id="IPR023753">
    <property type="entry name" value="FAD/NAD-binding_dom"/>
</dbReference>
<comment type="similarity">
    <text evidence="1 10">Belongs to the class-I pyridine nucleotide-disulfide oxidoreductase family.</text>
</comment>
<dbReference type="GO" id="GO:0050660">
    <property type="term" value="F:flavin adenine dinucleotide binding"/>
    <property type="evidence" value="ECO:0007669"/>
    <property type="project" value="TreeGrafter"/>
</dbReference>
<dbReference type="InterPro" id="IPR004099">
    <property type="entry name" value="Pyr_nucl-diS_OxRdtase_dimer"/>
</dbReference>
<dbReference type="eggNOG" id="COG1249">
    <property type="taxonomic scope" value="Bacteria"/>
</dbReference>
<dbReference type="PANTHER" id="PTHR43014">
    <property type="entry name" value="MERCURIC REDUCTASE"/>
    <property type="match status" value="1"/>
</dbReference>
<dbReference type="RefSeq" id="WP_028372912.1">
    <property type="nucleotide sequence ID" value="NZ_CAAAJD010000008.1"/>
</dbReference>
<feature type="binding site" evidence="8">
    <location>
        <position position="308"/>
    </location>
    <ligand>
        <name>FAD</name>
        <dbReference type="ChEBI" id="CHEBI:57692"/>
    </ligand>
</feature>
<dbReference type="EMBL" id="LNYI01000008">
    <property type="protein sequence ID" value="KTD24754.1"/>
    <property type="molecule type" value="Genomic_DNA"/>
</dbReference>
<evidence type="ECO:0000256" key="7">
    <source>
        <dbReference type="ARBA" id="ARBA00023284"/>
    </source>
</evidence>
<evidence type="ECO:0000313" key="14">
    <source>
        <dbReference type="Proteomes" id="UP000054869"/>
    </source>
</evidence>
<evidence type="ECO:0008006" key="15">
    <source>
        <dbReference type="Google" id="ProtNLM"/>
    </source>
</evidence>
<sequence length="475" mass="52230">MNQTIRFDLAIIGAGPGGLSLASGASQLGLNVVLIESNKMGGDCLNTGCVPSKSLLAAAKSIYQARHQARYFGAEGSLKTINFHQVMSHVSRVIETIAEHDSVERFESLGVQVIRGHAQFLSPDTLQAGDVRIKAKRFVIATGSIPFVPPIQGIESIPYETNETIFNLQTLPKHLMVIGGGPIGCELAQAFAMLGSEVSIIEAMTILPKDDRDCVAIVKHQLEETGVRFYEQSQVNLIANLKSGIDVQIETPKGVCTLTGSHVLVATGRRPNIAQLDLDKAGVRYSAKGIEVNARLQTTNKHIYAIGDVASPYQFTHMASYHAGIVLRNIVFKLPAKINHQAIPWVTYTYPELAHVGKTDSEVNDDTNYQTTEWLFKDNDRAQTEKETLGKIKIVTNKKGRIVAATIVGAHAGELILPWVIAVRESKSLRSFTDVIVPYPTLSEVSKQVAGEFYKPKLFSNTTRRLVFWLQKLWW</sequence>
<evidence type="ECO:0000256" key="9">
    <source>
        <dbReference type="PIRSR" id="PIRSR000350-4"/>
    </source>
</evidence>
<dbReference type="Gene3D" id="3.30.390.30">
    <property type="match status" value="1"/>
</dbReference>
<feature type="disulfide bond" description="Redox-active" evidence="9">
    <location>
        <begin position="44"/>
        <end position="49"/>
    </location>
</feature>
<evidence type="ECO:0000259" key="12">
    <source>
        <dbReference type="Pfam" id="PF07992"/>
    </source>
</evidence>
<evidence type="ECO:0000256" key="5">
    <source>
        <dbReference type="ARBA" id="ARBA00023002"/>
    </source>
</evidence>
<feature type="binding site" evidence="8">
    <location>
        <position position="202"/>
    </location>
    <ligand>
        <name>NAD(+)</name>
        <dbReference type="ChEBI" id="CHEBI:57540"/>
    </ligand>
</feature>
<dbReference type="InterPro" id="IPR001100">
    <property type="entry name" value="Pyr_nuc-diS_OxRdtase"/>
</dbReference>
<keyword evidence="8" id="KW-0520">NAD</keyword>
<feature type="binding site" evidence="8">
    <location>
        <begin position="142"/>
        <end position="144"/>
    </location>
    <ligand>
        <name>FAD</name>
        <dbReference type="ChEBI" id="CHEBI:57692"/>
    </ligand>
</feature>
<dbReference type="Pfam" id="PF02852">
    <property type="entry name" value="Pyr_redox_dim"/>
    <property type="match status" value="1"/>
</dbReference>
<keyword evidence="4" id="KW-0521">NADP</keyword>
<keyword evidence="7 10" id="KW-0676">Redox-active center</keyword>
<evidence type="ECO:0000256" key="8">
    <source>
        <dbReference type="PIRSR" id="PIRSR000350-3"/>
    </source>
</evidence>
<feature type="domain" description="FAD/NAD(P)-binding" evidence="12">
    <location>
        <begin position="7"/>
        <end position="322"/>
    </location>
</feature>
<feature type="binding site" evidence="8">
    <location>
        <position position="268"/>
    </location>
    <ligand>
        <name>NAD(+)</name>
        <dbReference type="ChEBI" id="CHEBI:57540"/>
    </ligand>
</feature>
<keyword evidence="8" id="KW-0547">Nucleotide-binding</keyword>
<feature type="binding site" evidence="8">
    <location>
        <position position="53"/>
    </location>
    <ligand>
        <name>FAD</name>
        <dbReference type="ChEBI" id="CHEBI:57692"/>
    </ligand>
</feature>
<evidence type="ECO:0000256" key="6">
    <source>
        <dbReference type="ARBA" id="ARBA00023157"/>
    </source>
</evidence>
<comment type="caution">
    <text evidence="13">The sequence shown here is derived from an EMBL/GenBank/DDBJ whole genome shotgun (WGS) entry which is preliminary data.</text>
</comment>
<evidence type="ECO:0000256" key="2">
    <source>
        <dbReference type="ARBA" id="ARBA00022630"/>
    </source>
</evidence>